<feature type="chain" id="PRO_5022974678" evidence="1">
    <location>
        <begin position="22"/>
        <end position="445"/>
    </location>
</feature>
<dbReference type="InterPro" id="IPR015943">
    <property type="entry name" value="WD40/YVTN_repeat-like_dom_sf"/>
</dbReference>
<dbReference type="Proteomes" id="UP000325286">
    <property type="component" value="Chromosome"/>
</dbReference>
<proteinExistence type="predicted"/>
<dbReference type="PANTHER" id="PTHR34512">
    <property type="entry name" value="CELL SURFACE PROTEIN"/>
    <property type="match status" value="1"/>
</dbReference>
<accession>A0A5B9QWS8</accession>
<protein>
    <submittedName>
        <fullName evidence="3">Outer membrane biogenesis protein BamB</fullName>
    </submittedName>
</protein>
<organism evidence="3 4">
    <name type="scientific">Roseimaritima ulvae</name>
    <dbReference type="NCBI Taxonomy" id="980254"/>
    <lineage>
        <taxon>Bacteria</taxon>
        <taxon>Pseudomonadati</taxon>
        <taxon>Planctomycetota</taxon>
        <taxon>Planctomycetia</taxon>
        <taxon>Pirellulales</taxon>
        <taxon>Pirellulaceae</taxon>
        <taxon>Roseimaritima</taxon>
    </lineage>
</organism>
<evidence type="ECO:0000256" key="1">
    <source>
        <dbReference type="SAM" id="SignalP"/>
    </source>
</evidence>
<dbReference type="AlphaFoldDB" id="A0A5B9QWS8"/>
<dbReference type="SUPFAM" id="SSF50998">
    <property type="entry name" value="Quinoprotein alcohol dehydrogenase-like"/>
    <property type="match status" value="1"/>
</dbReference>
<dbReference type="Pfam" id="PF13360">
    <property type="entry name" value="PQQ_2"/>
    <property type="match status" value="2"/>
</dbReference>
<keyword evidence="1" id="KW-0732">Signal</keyword>
<feature type="domain" description="Pyrrolo-quinoline quinone repeat" evidence="2">
    <location>
        <begin position="116"/>
        <end position="234"/>
    </location>
</feature>
<dbReference type="InterPro" id="IPR011047">
    <property type="entry name" value="Quinoprotein_ADH-like_sf"/>
</dbReference>
<gene>
    <name evidence="3" type="ORF">UC8_03680</name>
</gene>
<evidence type="ECO:0000313" key="3">
    <source>
        <dbReference type="EMBL" id="QEG38411.1"/>
    </source>
</evidence>
<dbReference type="EMBL" id="CP042914">
    <property type="protein sequence ID" value="QEG38411.1"/>
    <property type="molecule type" value="Genomic_DNA"/>
</dbReference>
<evidence type="ECO:0000259" key="2">
    <source>
        <dbReference type="Pfam" id="PF13360"/>
    </source>
</evidence>
<evidence type="ECO:0000313" key="4">
    <source>
        <dbReference type="Proteomes" id="UP000325286"/>
    </source>
</evidence>
<feature type="domain" description="Pyrrolo-quinoline quinone repeat" evidence="2">
    <location>
        <begin position="312"/>
        <end position="397"/>
    </location>
</feature>
<sequence precursor="true">MPRSKYALYLCGLAVLGLSVARPGYGESAWPGFRGPQGNGHAARDARVPIDFGEQQGLVWKQPITGTGWSSPVIADGRIWLTTADTTEASEQQVAERIAADKQNKTKAIAGTAVLSVVCVDLETGQTLVQRTLGHIDAPEPIHATNSFASPTPVLRDGRLYCHFGTFGTWCLDADSGETIWENRIPLQHSVGPGSSPVLYRDRLILVCDGIDDQFIVALDAATGSVAWRTERPPIRAASVEMKKAYSTPLIIEVDGRDQAVIPGAQWICGYDPIDGTELWRVDHGSGFSTVPMAVYEDGLVMFATGFMKSELVAVDPTGSGDVSDTHVRWRMKKQAPTKPSPLAVDGRVYTISDSGVFCCTDIKTGELLYQKRVSGKYSASPLLAGGHIFLGNHEGVISVIRPGAEFEQVASIPLEGQVMASPVVAGDDLIIRTAEFLYRFTARD</sequence>
<dbReference type="KEGG" id="rul:UC8_03680"/>
<name>A0A5B9QWS8_9BACT</name>
<dbReference type="PANTHER" id="PTHR34512:SF30">
    <property type="entry name" value="OUTER MEMBRANE PROTEIN ASSEMBLY FACTOR BAMB"/>
    <property type="match status" value="1"/>
</dbReference>
<dbReference type="RefSeq" id="WP_068134566.1">
    <property type="nucleotide sequence ID" value="NZ_CP042914.1"/>
</dbReference>
<dbReference type="InterPro" id="IPR002372">
    <property type="entry name" value="PQQ_rpt_dom"/>
</dbReference>
<keyword evidence="4" id="KW-1185">Reference proteome</keyword>
<dbReference type="Gene3D" id="2.130.10.10">
    <property type="entry name" value="YVTN repeat-like/Quinoprotein amine dehydrogenase"/>
    <property type="match status" value="2"/>
</dbReference>
<reference evidence="3 4" key="1">
    <citation type="submission" date="2019-08" db="EMBL/GenBank/DDBJ databases">
        <title>Deep-cultivation of Planctomycetes and their phenomic and genomic characterization uncovers novel biology.</title>
        <authorList>
            <person name="Wiegand S."/>
            <person name="Jogler M."/>
            <person name="Boedeker C."/>
            <person name="Pinto D."/>
            <person name="Vollmers J."/>
            <person name="Rivas-Marin E."/>
            <person name="Kohn T."/>
            <person name="Peeters S.H."/>
            <person name="Heuer A."/>
            <person name="Rast P."/>
            <person name="Oberbeckmann S."/>
            <person name="Bunk B."/>
            <person name="Jeske O."/>
            <person name="Meyerdierks A."/>
            <person name="Storesund J.E."/>
            <person name="Kallscheuer N."/>
            <person name="Luecker S."/>
            <person name="Lage O.M."/>
            <person name="Pohl T."/>
            <person name="Merkel B.J."/>
            <person name="Hornburger P."/>
            <person name="Mueller R.-W."/>
            <person name="Bruemmer F."/>
            <person name="Labrenz M."/>
            <person name="Spormann A.M."/>
            <person name="Op den Camp H."/>
            <person name="Overmann J."/>
            <person name="Amann R."/>
            <person name="Jetten M.S.M."/>
            <person name="Mascher T."/>
            <person name="Medema M.H."/>
            <person name="Devos D.P."/>
            <person name="Kaster A.-K."/>
            <person name="Ovreas L."/>
            <person name="Rohde M."/>
            <person name="Galperin M.Y."/>
            <person name="Jogler C."/>
        </authorList>
    </citation>
    <scope>NUCLEOTIDE SEQUENCE [LARGE SCALE GENOMIC DNA]</scope>
    <source>
        <strain evidence="3 4">UC8</strain>
    </source>
</reference>
<dbReference type="OrthoDB" id="244732at2"/>
<feature type="signal peptide" evidence="1">
    <location>
        <begin position="1"/>
        <end position="21"/>
    </location>
</feature>